<evidence type="ECO:0000313" key="4">
    <source>
        <dbReference type="RefSeq" id="XP_022107989.1"/>
    </source>
</evidence>
<proteinExistence type="predicted"/>
<keyword evidence="3" id="KW-1185">Reference proteome</keyword>
<dbReference type="SUPFAM" id="SSF49785">
    <property type="entry name" value="Galactose-binding domain-like"/>
    <property type="match status" value="1"/>
</dbReference>
<reference evidence="4" key="1">
    <citation type="submission" date="2025-08" db="UniProtKB">
        <authorList>
            <consortium name="RefSeq"/>
        </authorList>
    </citation>
    <scope>IDENTIFICATION</scope>
</reference>
<dbReference type="PROSITE" id="PS01285">
    <property type="entry name" value="FA58C_1"/>
    <property type="match status" value="1"/>
</dbReference>
<protein>
    <submittedName>
        <fullName evidence="4">Lactadherin-like</fullName>
    </submittedName>
</protein>
<dbReference type="CDD" id="cd00057">
    <property type="entry name" value="FA58C"/>
    <property type="match status" value="1"/>
</dbReference>
<evidence type="ECO:0000259" key="1">
    <source>
        <dbReference type="PROSITE" id="PS50022"/>
    </source>
</evidence>
<accession>A0A8B7ZRG8</accession>
<dbReference type="Proteomes" id="UP000694845">
    <property type="component" value="Unplaced"/>
</dbReference>
<dbReference type="PROSITE" id="PS50948">
    <property type="entry name" value="PAN"/>
    <property type="match status" value="1"/>
</dbReference>
<name>A0A8B7ZRG8_ACAPL</name>
<dbReference type="Pfam" id="PF00024">
    <property type="entry name" value="PAN_1"/>
    <property type="match status" value="1"/>
</dbReference>
<feature type="domain" description="Apple" evidence="2">
    <location>
        <begin position="2"/>
        <end position="84"/>
    </location>
</feature>
<sequence>MTPHFPFSFFVKTSFATLSYPNKTVSGLSESECAEACLYESDFDCLSVDYYWPTEYCMLSVASATSLGYSLTTNKYYNYYEKLVGECSFPAVGLEDGTVSLDDVSMSSFLGDTEDGPIGISKASIRLNSDGAWCSQELGDVNSISEWVQIEFNEFKIIGAVATQGFRHPDLDPIYVTQYYLKYTNATDQSWIEYEESGQTKIFEANTDQDTVVKNELAHPFVAKFVRLYPVACRNHPCLRLELYACRGWIW</sequence>
<dbReference type="Pfam" id="PF00754">
    <property type="entry name" value="F5_F8_type_C"/>
    <property type="match status" value="1"/>
</dbReference>
<dbReference type="OrthoDB" id="26719at2759"/>
<dbReference type="CDD" id="cd01099">
    <property type="entry name" value="PAN_AP_HGF"/>
    <property type="match status" value="1"/>
</dbReference>
<organism evidence="3 4">
    <name type="scientific">Acanthaster planci</name>
    <name type="common">Crown-of-thorns starfish</name>
    <dbReference type="NCBI Taxonomy" id="133434"/>
    <lineage>
        <taxon>Eukaryota</taxon>
        <taxon>Metazoa</taxon>
        <taxon>Echinodermata</taxon>
        <taxon>Eleutherozoa</taxon>
        <taxon>Asterozoa</taxon>
        <taxon>Asteroidea</taxon>
        <taxon>Valvatacea</taxon>
        <taxon>Valvatida</taxon>
        <taxon>Acanthasteridae</taxon>
        <taxon>Acanthaster</taxon>
    </lineage>
</organism>
<dbReference type="GeneID" id="110988603"/>
<dbReference type="PROSITE" id="PS50022">
    <property type="entry name" value="FA58C_3"/>
    <property type="match status" value="1"/>
</dbReference>
<dbReference type="Gene3D" id="2.60.120.260">
    <property type="entry name" value="Galactose-binding domain-like"/>
    <property type="match status" value="1"/>
</dbReference>
<dbReference type="InterPro" id="IPR008979">
    <property type="entry name" value="Galactose-bd-like_sf"/>
</dbReference>
<dbReference type="SMART" id="SM00231">
    <property type="entry name" value="FA58C"/>
    <property type="match status" value="1"/>
</dbReference>
<dbReference type="RefSeq" id="XP_022107989.1">
    <property type="nucleotide sequence ID" value="XM_022252297.1"/>
</dbReference>
<dbReference type="AlphaFoldDB" id="A0A8B7ZRG8"/>
<gene>
    <name evidence="4" type="primary">LOC110988603</name>
</gene>
<evidence type="ECO:0000313" key="3">
    <source>
        <dbReference type="Proteomes" id="UP000694845"/>
    </source>
</evidence>
<dbReference type="Gene3D" id="3.50.4.10">
    <property type="entry name" value="Hepatocyte Growth Factor"/>
    <property type="match status" value="1"/>
</dbReference>
<dbReference type="KEGG" id="aplc:110988603"/>
<dbReference type="InterPro" id="IPR003609">
    <property type="entry name" value="Pan_app"/>
</dbReference>
<dbReference type="InterPro" id="IPR000421">
    <property type="entry name" value="FA58C"/>
</dbReference>
<dbReference type="PANTHER" id="PTHR24543">
    <property type="entry name" value="MULTICOPPER OXIDASE-RELATED"/>
    <property type="match status" value="1"/>
</dbReference>
<dbReference type="SMART" id="SM00473">
    <property type="entry name" value="PAN_AP"/>
    <property type="match status" value="1"/>
</dbReference>
<feature type="domain" description="F5/8 type C" evidence="1">
    <location>
        <begin position="87"/>
        <end position="246"/>
    </location>
</feature>
<evidence type="ECO:0000259" key="2">
    <source>
        <dbReference type="PROSITE" id="PS50948"/>
    </source>
</evidence>
<dbReference type="SUPFAM" id="SSF57414">
    <property type="entry name" value="Hairpin loop containing domain-like"/>
    <property type="match status" value="1"/>
</dbReference>